<comment type="caution">
    <text evidence="1">The sequence shown here is derived from an EMBL/GenBank/DDBJ whole genome shotgun (WGS) entry which is preliminary data.</text>
</comment>
<accession>A0A3R6DX56</accession>
<gene>
    <name evidence="1" type="ORF">DW927_11230</name>
</gene>
<organism evidence="1 2">
    <name type="scientific">Roseburia intestinalis</name>
    <dbReference type="NCBI Taxonomy" id="166486"/>
    <lineage>
        <taxon>Bacteria</taxon>
        <taxon>Bacillati</taxon>
        <taxon>Bacillota</taxon>
        <taxon>Clostridia</taxon>
        <taxon>Lachnospirales</taxon>
        <taxon>Lachnospiraceae</taxon>
        <taxon>Roseburia</taxon>
    </lineage>
</organism>
<dbReference type="AlphaFoldDB" id="A0A3R6DX56"/>
<reference evidence="1 2" key="1">
    <citation type="submission" date="2018-08" db="EMBL/GenBank/DDBJ databases">
        <title>A genome reference for cultivated species of the human gut microbiota.</title>
        <authorList>
            <person name="Zou Y."/>
            <person name="Xue W."/>
            <person name="Luo G."/>
        </authorList>
    </citation>
    <scope>NUCLEOTIDE SEQUENCE [LARGE SCALE GENOMIC DNA]</scope>
    <source>
        <strain evidence="1 2">AM43-11</strain>
    </source>
</reference>
<dbReference type="Proteomes" id="UP000284465">
    <property type="component" value="Unassembled WGS sequence"/>
</dbReference>
<name>A0A3R6DX56_9FIRM</name>
<evidence type="ECO:0000313" key="2">
    <source>
        <dbReference type="Proteomes" id="UP000284465"/>
    </source>
</evidence>
<sequence>MKKESFKEVEKMAQTENSVTAYDVEDWKKKDSQQMSPAERESWLNEGRLLLTDYAEGIEREWELIKFYGQLLAAVADWCIVFLKGAHGPKWTDGQELNYKRRRIEYQQEEMITHGFFIPPEFADLPPEMDVNYMRGRENIKKNAKAALEQILENPDYQFVADHESFLGRIQTACMRVRPDEVIGRVRKLQEAIENNDFPGMRRYADSDPVIAAAAVCRAEMEPALEDLNPF</sequence>
<protein>
    <submittedName>
        <fullName evidence="1">Uncharacterized protein</fullName>
    </submittedName>
</protein>
<proteinExistence type="predicted"/>
<dbReference type="EMBL" id="QSFP01000012">
    <property type="protein sequence ID" value="RHA66468.1"/>
    <property type="molecule type" value="Genomic_DNA"/>
</dbReference>
<evidence type="ECO:0000313" key="1">
    <source>
        <dbReference type="EMBL" id="RHA66468.1"/>
    </source>
</evidence>